<accession>A0AA91PFY2</accession>
<reference evidence="1 2" key="1">
    <citation type="submission" date="2017-04" db="EMBL/GenBank/DDBJ databases">
        <title>The new phylogeny of genus Mycobacterium.</title>
        <authorList>
            <person name="Tortoli E."/>
            <person name="Trovato A."/>
            <person name="Cirillo D.M."/>
        </authorList>
    </citation>
    <scope>NUCLEOTIDE SEQUENCE [LARGE SCALE GENOMIC DNA]</scope>
    <source>
        <strain evidence="1 2">KCTC 19819</strain>
    </source>
</reference>
<sequence>MLLEAAKAAEEAWTEASFRIAEAVGVSVDDVTDHHVAVAVHGGQIVYMGISDPLLALPADELADIVNGHIAIAFGSWREQLRSA</sequence>
<dbReference type="AlphaFoldDB" id="A0AA91PFY2"/>
<gene>
    <name evidence="1" type="ORF">B8W67_05820</name>
</gene>
<organism evidence="1 2">
    <name type="scientific">Mycolicibacillus koreensis</name>
    <dbReference type="NCBI Taxonomy" id="1069220"/>
    <lineage>
        <taxon>Bacteria</taxon>
        <taxon>Bacillati</taxon>
        <taxon>Actinomycetota</taxon>
        <taxon>Actinomycetes</taxon>
        <taxon>Mycobacteriales</taxon>
        <taxon>Mycobacteriaceae</taxon>
        <taxon>Mycolicibacillus</taxon>
    </lineage>
</organism>
<comment type="caution">
    <text evidence="1">The sequence shown here is derived from an EMBL/GenBank/DDBJ whole genome shotgun (WGS) entry which is preliminary data.</text>
</comment>
<name>A0AA91PFY2_9MYCO</name>
<dbReference type="EMBL" id="NCXO01000008">
    <property type="protein sequence ID" value="OSC34800.1"/>
    <property type="molecule type" value="Genomic_DNA"/>
</dbReference>
<evidence type="ECO:0000313" key="1">
    <source>
        <dbReference type="EMBL" id="OSC34800.1"/>
    </source>
</evidence>
<keyword evidence="2" id="KW-1185">Reference proteome</keyword>
<protein>
    <submittedName>
        <fullName evidence="1">Uncharacterized protein</fullName>
    </submittedName>
</protein>
<dbReference type="Proteomes" id="UP000193577">
    <property type="component" value="Unassembled WGS sequence"/>
</dbReference>
<proteinExistence type="predicted"/>
<evidence type="ECO:0000313" key="2">
    <source>
        <dbReference type="Proteomes" id="UP000193577"/>
    </source>
</evidence>
<dbReference type="RefSeq" id="WP_085302917.1">
    <property type="nucleotide sequence ID" value="NZ_AP022594.1"/>
</dbReference>